<keyword evidence="1" id="KW-0805">Transcription regulation</keyword>
<organism evidence="5 6">
    <name type="scientific">Burkholderia ubonensis</name>
    <dbReference type="NCBI Taxonomy" id="101571"/>
    <lineage>
        <taxon>Bacteria</taxon>
        <taxon>Pseudomonadati</taxon>
        <taxon>Pseudomonadota</taxon>
        <taxon>Betaproteobacteria</taxon>
        <taxon>Burkholderiales</taxon>
        <taxon>Burkholderiaceae</taxon>
        <taxon>Burkholderia</taxon>
        <taxon>Burkholderia cepacia complex</taxon>
    </lineage>
</organism>
<evidence type="ECO:0000256" key="3">
    <source>
        <dbReference type="ARBA" id="ARBA00023163"/>
    </source>
</evidence>
<dbReference type="SUPFAM" id="SSF46894">
    <property type="entry name" value="C-terminal effector domain of the bipartite response regulators"/>
    <property type="match status" value="1"/>
</dbReference>
<evidence type="ECO:0000256" key="1">
    <source>
        <dbReference type="ARBA" id="ARBA00023015"/>
    </source>
</evidence>
<dbReference type="EMBL" id="LPLU01000095">
    <property type="protein sequence ID" value="KWK72970.1"/>
    <property type="molecule type" value="Genomic_DNA"/>
</dbReference>
<evidence type="ECO:0000256" key="2">
    <source>
        <dbReference type="ARBA" id="ARBA00023125"/>
    </source>
</evidence>
<accession>A0A125JTH1</accession>
<dbReference type="InterPro" id="IPR016032">
    <property type="entry name" value="Sig_transdc_resp-reg_C-effctor"/>
</dbReference>
<comment type="caution">
    <text evidence="5">The sequence shown here is derived from an EMBL/GenBank/DDBJ whole genome shotgun (WGS) entry which is preliminary data.</text>
</comment>
<dbReference type="GO" id="GO:0003677">
    <property type="term" value="F:DNA binding"/>
    <property type="evidence" value="ECO:0007669"/>
    <property type="project" value="UniProtKB-KW"/>
</dbReference>
<sequence>MQRQLDDALMLITDLSGCNSDSETLSRLKKVFSILGIPSFLFVTFQLDNEARASDYRFLVGCNPEWIQIYQHRHWYSNDPYLQYGRTHTSPAPGSKIPIASAGQREMIETARRYGLRSTLTLPAHARSTALIGVLLASTDVDAEAGGEELLMRWRSLLRAAALELLDGRISINRRAAAAKYALDEREVSALRLVLAAEPAQEVARTIGLSVATVYAMYSRINEKFGVPRINEAARRAERLGLL</sequence>
<name>A0A125JTH1_9BURK</name>
<dbReference type="AlphaFoldDB" id="A0A125JTH1"/>
<dbReference type="GO" id="GO:0006355">
    <property type="term" value="P:regulation of DNA-templated transcription"/>
    <property type="evidence" value="ECO:0007669"/>
    <property type="project" value="InterPro"/>
</dbReference>
<dbReference type="SUPFAM" id="SSF75516">
    <property type="entry name" value="Pheromone-binding domain of LuxR-like quorum-sensing transcription factors"/>
    <property type="match status" value="1"/>
</dbReference>
<dbReference type="Proteomes" id="UP000065504">
    <property type="component" value="Unassembled WGS sequence"/>
</dbReference>
<evidence type="ECO:0000313" key="5">
    <source>
        <dbReference type="EMBL" id="KWK72970.1"/>
    </source>
</evidence>
<dbReference type="InterPro" id="IPR000792">
    <property type="entry name" value="Tscrpt_reg_LuxR_C"/>
</dbReference>
<protein>
    <recommendedName>
        <fullName evidence="4">HTH luxR-type domain-containing protein</fullName>
    </recommendedName>
</protein>
<keyword evidence="3" id="KW-0804">Transcription</keyword>
<dbReference type="InterPro" id="IPR036388">
    <property type="entry name" value="WH-like_DNA-bd_sf"/>
</dbReference>
<dbReference type="InterPro" id="IPR005143">
    <property type="entry name" value="TF_LuxR_autoind-bd_dom"/>
</dbReference>
<evidence type="ECO:0000259" key="4">
    <source>
        <dbReference type="SMART" id="SM00421"/>
    </source>
</evidence>
<gene>
    <name evidence="5" type="ORF">WM16_18110</name>
</gene>
<dbReference type="SMART" id="SM00421">
    <property type="entry name" value="HTH_LUXR"/>
    <property type="match status" value="1"/>
</dbReference>
<dbReference type="Pfam" id="PF03472">
    <property type="entry name" value="Autoind_bind"/>
    <property type="match status" value="1"/>
</dbReference>
<feature type="domain" description="HTH luxR-type" evidence="4">
    <location>
        <begin position="180"/>
        <end position="237"/>
    </location>
</feature>
<evidence type="ECO:0000313" key="6">
    <source>
        <dbReference type="Proteomes" id="UP000065504"/>
    </source>
</evidence>
<keyword evidence="2" id="KW-0238">DNA-binding</keyword>
<proteinExistence type="predicted"/>
<dbReference type="Gene3D" id="3.30.450.80">
    <property type="entry name" value="Transcription factor LuxR-like, autoinducer-binding domain"/>
    <property type="match status" value="1"/>
</dbReference>
<dbReference type="Gene3D" id="1.10.10.10">
    <property type="entry name" value="Winged helix-like DNA-binding domain superfamily/Winged helix DNA-binding domain"/>
    <property type="match status" value="1"/>
</dbReference>
<dbReference type="RefSeq" id="WP_010098932.1">
    <property type="nucleotide sequence ID" value="NZ_LPJF01000058.1"/>
</dbReference>
<reference evidence="5 6" key="1">
    <citation type="submission" date="2015-11" db="EMBL/GenBank/DDBJ databases">
        <title>Expanding the genomic diversity of Burkholderia species for the development of highly accurate diagnostics.</title>
        <authorList>
            <person name="Sahl J."/>
            <person name="Keim P."/>
            <person name="Wagner D."/>
        </authorList>
    </citation>
    <scope>NUCLEOTIDE SEQUENCE [LARGE SCALE GENOMIC DNA]</scope>
    <source>
        <strain evidence="5 6">MSMB782WGS</strain>
    </source>
</reference>
<dbReference type="InterPro" id="IPR036693">
    <property type="entry name" value="TF_LuxR_autoind-bd_dom_sf"/>
</dbReference>